<dbReference type="InterPro" id="IPR024425">
    <property type="entry name" value="LiaF-like_C"/>
</dbReference>
<keyword evidence="1" id="KW-0472">Membrane</keyword>
<dbReference type="Pfam" id="PF09922">
    <property type="entry name" value="LiaF-like_C"/>
    <property type="match status" value="1"/>
</dbReference>
<evidence type="ECO:0000313" key="5">
    <source>
        <dbReference type="Proteomes" id="UP000581769"/>
    </source>
</evidence>
<evidence type="ECO:0000256" key="1">
    <source>
        <dbReference type="SAM" id="Phobius"/>
    </source>
</evidence>
<feature type="transmembrane region" description="Helical" evidence="1">
    <location>
        <begin position="255"/>
        <end position="277"/>
    </location>
</feature>
<keyword evidence="1" id="KW-0812">Transmembrane</keyword>
<organism evidence="4 5">
    <name type="scientific">Amycolatopsis jiangsuensis</name>
    <dbReference type="NCBI Taxonomy" id="1181879"/>
    <lineage>
        <taxon>Bacteria</taxon>
        <taxon>Bacillati</taxon>
        <taxon>Actinomycetota</taxon>
        <taxon>Actinomycetes</taxon>
        <taxon>Pseudonocardiales</taxon>
        <taxon>Pseudonocardiaceae</taxon>
        <taxon>Amycolatopsis</taxon>
    </lineage>
</organism>
<feature type="transmembrane region" description="Helical" evidence="1">
    <location>
        <begin position="54"/>
        <end position="81"/>
    </location>
</feature>
<evidence type="ECO:0000259" key="2">
    <source>
        <dbReference type="Pfam" id="PF04024"/>
    </source>
</evidence>
<sequence>MSGAEQRTSRGNPLNGFEETAKDFWLSRPRRAVDGRKVAGVAAGLGNRYGIDPVVIRVALVAATVFGGFGLVFYLLGWLLFPGENDEVSAAEALAGRGRTSMPKGFAIGLAIVLIPVTGWTFAGGWFDGGGLIGLVLLSLGLYFLHRSRGQDHRPAPVTAFAAGAAVPGTGAFTMSSDADTSAPAAAGFDPLAADPAGWDLPDPAAPVPPVAAAPEYETPLPRRRNSKIGGAAFGLAVLVAGTGVVLNLSDVPWFSLQHIIGMVLAVLGVGMVAGAFVRGGRGLIGLAVLLSIGGMLLTTSTFGDLDLRGGVGDLTATPRTVSELQPEYHHAAGQLDLDLTQLPASEPITTTVSNGAGDTTVTVPANADVTYSCETSAGDATCFGRSTDGVGQDPLTGIDNGADGPGGQKITLHVTNGVGTVEVRRG</sequence>
<dbReference type="Proteomes" id="UP000581769">
    <property type="component" value="Unassembled WGS sequence"/>
</dbReference>
<dbReference type="Pfam" id="PF04024">
    <property type="entry name" value="PspC"/>
    <property type="match status" value="1"/>
</dbReference>
<dbReference type="AlphaFoldDB" id="A0A840IWY3"/>
<protein>
    <submittedName>
        <fullName evidence="4">Phage shock protein PspC (Stress-responsive transcriptional regulator)</fullName>
    </submittedName>
</protein>
<gene>
    <name evidence="4" type="ORF">BJY18_003855</name>
</gene>
<reference evidence="4 5" key="1">
    <citation type="submission" date="2020-08" db="EMBL/GenBank/DDBJ databases">
        <title>Sequencing the genomes of 1000 actinobacteria strains.</title>
        <authorList>
            <person name="Klenk H.-P."/>
        </authorList>
    </citation>
    <scope>NUCLEOTIDE SEQUENCE [LARGE SCALE GENOMIC DNA]</scope>
    <source>
        <strain evidence="4 5">DSM 45859</strain>
    </source>
</reference>
<evidence type="ECO:0000313" key="4">
    <source>
        <dbReference type="EMBL" id="MBB4686370.1"/>
    </source>
</evidence>
<keyword evidence="1" id="KW-1133">Transmembrane helix</keyword>
<name>A0A840IWY3_9PSEU</name>
<proteinExistence type="predicted"/>
<feature type="domain" description="Cell wall-active antibiotics response LiaF-like C-terminal" evidence="3">
    <location>
        <begin position="329"/>
        <end position="424"/>
    </location>
</feature>
<keyword evidence="5" id="KW-1185">Reference proteome</keyword>
<dbReference type="InterPro" id="IPR007168">
    <property type="entry name" value="Phageshock_PspC_N"/>
</dbReference>
<dbReference type="RefSeq" id="WP_184781251.1">
    <property type="nucleotide sequence ID" value="NZ_JACHMG010000001.1"/>
</dbReference>
<feature type="transmembrane region" description="Helical" evidence="1">
    <location>
        <begin position="229"/>
        <end position="249"/>
    </location>
</feature>
<feature type="transmembrane region" description="Helical" evidence="1">
    <location>
        <begin position="284"/>
        <end position="304"/>
    </location>
</feature>
<dbReference type="EMBL" id="JACHMG010000001">
    <property type="protein sequence ID" value="MBB4686370.1"/>
    <property type="molecule type" value="Genomic_DNA"/>
</dbReference>
<accession>A0A840IWY3</accession>
<comment type="caution">
    <text evidence="4">The sequence shown here is derived from an EMBL/GenBank/DDBJ whole genome shotgun (WGS) entry which is preliminary data.</text>
</comment>
<evidence type="ECO:0000259" key="3">
    <source>
        <dbReference type="Pfam" id="PF09922"/>
    </source>
</evidence>
<feature type="transmembrane region" description="Helical" evidence="1">
    <location>
        <begin position="129"/>
        <end position="145"/>
    </location>
</feature>
<feature type="domain" description="Phage shock protein PspC N-terminal" evidence="2">
    <location>
        <begin position="28"/>
        <end position="83"/>
    </location>
</feature>